<proteinExistence type="predicted"/>
<evidence type="ECO:0000313" key="2">
    <source>
        <dbReference type="Proteomes" id="UP000315540"/>
    </source>
</evidence>
<sequence>MLKSILNLDNVSKLQKSQQKIIVGGELTGSNDCALGGDFVCCGNQPWQCGTGPLGGGDYINGTCFCFA</sequence>
<comment type="caution">
    <text evidence="1">The sequence shown here is derived from an EMBL/GenBank/DDBJ whole genome shotgun (WGS) entry which is preliminary data.</text>
</comment>
<dbReference type="Proteomes" id="UP000315540">
    <property type="component" value="Unassembled WGS sequence"/>
</dbReference>
<dbReference type="EMBL" id="VFWZ01000007">
    <property type="protein sequence ID" value="TPN83491.1"/>
    <property type="molecule type" value="Genomic_DNA"/>
</dbReference>
<dbReference type="AlphaFoldDB" id="A0A504JB35"/>
<name>A0A504JB35_9FLAO</name>
<organism evidence="1 2">
    <name type="scientific">Aquimarina algicola</name>
    <dbReference type="NCBI Taxonomy" id="2589995"/>
    <lineage>
        <taxon>Bacteria</taxon>
        <taxon>Pseudomonadati</taxon>
        <taxon>Bacteroidota</taxon>
        <taxon>Flavobacteriia</taxon>
        <taxon>Flavobacteriales</taxon>
        <taxon>Flavobacteriaceae</taxon>
        <taxon>Aquimarina</taxon>
    </lineage>
</organism>
<reference evidence="1 2" key="1">
    <citation type="submission" date="2019-06" db="EMBL/GenBank/DDBJ databases">
        <authorList>
            <person name="Meng X."/>
        </authorList>
    </citation>
    <scope>NUCLEOTIDE SEQUENCE [LARGE SCALE GENOMIC DNA]</scope>
    <source>
        <strain evidence="1 2">M625</strain>
    </source>
</reference>
<protein>
    <submittedName>
        <fullName evidence="1">Uncharacterized protein</fullName>
    </submittedName>
</protein>
<accession>A0A504JB35</accession>
<keyword evidence="2" id="KW-1185">Reference proteome</keyword>
<dbReference type="OrthoDB" id="1163613at2"/>
<gene>
    <name evidence="1" type="ORF">FHK87_19940</name>
</gene>
<dbReference type="RefSeq" id="WP_140595783.1">
    <property type="nucleotide sequence ID" value="NZ_VFWZ01000007.1"/>
</dbReference>
<evidence type="ECO:0000313" key="1">
    <source>
        <dbReference type="EMBL" id="TPN83491.1"/>
    </source>
</evidence>